<accession>A0A0G2E8R2</accession>
<dbReference type="PANTHER" id="PTHR43611:SF3">
    <property type="entry name" value="FLAVIN MONONUCLEOTIDE HYDROLASE 1, CHLOROPLATIC"/>
    <property type="match status" value="1"/>
</dbReference>
<dbReference type="SUPFAM" id="SSF48239">
    <property type="entry name" value="Terpenoid cyclases/Protein prenyltransferases"/>
    <property type="match status" value="1"/>
</dbReference>
<dbReference type="NCBIfam" id="TIGR01509">
    <property type="entry name" value="HAD-SF-IA-v3"/>
    <property type="match status" value="1"/>
</dbReference>
<evidence type="ECO:0000313" key="1">
    <source>
        <dbReference type="EMBL" id="KKY19362.1"/>
    </source>
</evidence>
<protein>
    <submittedName>
        <fullName evidence="1">Putative had-superfamily hydrolase subfamily ia variant 3</fullName>
    </submittedName>
</protein>
<dbReference type="AlphaFoldDB" id="A0A0G2E8R2"/>
<dbReference type="Pfam" id="PF13419">
    <property type="entry name" value="HAD_2"/>
    <property type="match status" value="1"/>
</dbReference>
<dbReference type="Gene3D" id="3.40.50.1000">
    <property type="entry name" value="HAD superfamily/HAD-like"/>
    <property type="match status" value="1"/>
</dbReference>
<reference evidence="1 2" key="1">
    <citation type="submission" date="2015-05" db="EMBL/GenBank/DDBJ databases">
        <title>Distinctive expansion of gene families associated with plant cell wall degradation and secondary metabolism in the genomes of grapevine trunk pathogens.</title>
        <authorList>
            <person name="Lawrence D.P."/>
            <person name="Travadon R."/>
            <person name="Rolshausen P.E."/>
            <person name="Baumgartner K."/>
        </authorList>
    </citation>
    <scope>NUCLEOTIDE SEQUENCE [LARGE SCALE GENOMIC DNA]</scope>
    <source>
        <strain evidence="1">UCRPC4</strain>
    </source>
</reference>
<sequence>MSNMSKEDWAMLQKHTEFNWSIFDGAFTSGEVGMRKPELRFYRHVLEMTKSEPEETIFVDDKSENILAARSLGITGIQFNGTTKFFGQILNLVGNPIQRGQDYLSSQGRKPHSLSNTGHALLDNFTQFLLLEVTSQEDLVDIADNKRTWNFFIGEPFATTANYPDDLDTTSVALMQRRADPAVADSIMDEMLSLRSEDGIIMTYFDNTRQRVDPVVCVNVVRLFHSYGRGDDPKLESTKDWIHNVLLYRAYVDGTRYYLTSDVFLFFFARLIAENKGSEIYVRNGSLLRERLRERINADGDPLALAMRIIACDLMNLRDDIDLGKLLAMQSRDGSWEKGWLCRYGKSNIMLENRSLTTALAMNAIQRLHC</sequence>
<name>A0A0G2E8R2_PHACM</name>
<dbReference type="InterPro" id="IPR041492">
    <property type="entry name" value="HAD_2"/>
</dbReference>
<dbReference type="GO" id="GO:0016791">
    <property type="term" value="F:phosphatase activity"/>
    <property type="evidence" value="ECO:0007669"/>
    <property type="project" value="UniProtKB-ARBA"/>
</dbReference>
<reference evidence="1 2" key="2">
    <citation type="submission" date="2015-05" db="EMBL/GenBank/DDBJ databases">
        <authorList>
            <person name="Morales-Cruz A."/>
            <person name="Amrine K.C."/>
            <person name="Cantu D."/>
        </authorList>
    </citation>
    <scope>NUCLEOTIDE SEQUENCE [LARGE SCALE GENOMIC DNA]</scope>
    <source>
        <strain evidence="1">UCRPC4</strain>
    </source>
</reference>
<dbReference type="InterPro" id="IPR023214">
    <property type="entry name" value="HAD_sf"/>
</dbReference>
<dbReference type="SUPFAM" id="SSF56784">
    <property type="entry name" value="HAD-like"/>
    <property type="match status" value="1"/>
</dbReference>
<dbReference type="PANTHER" id="PTHR43611">
    <property type="entry name" value="ALPHA-D-GLUCOSE 1-PHOSPHATE PHOSPHATASE"/>
    <property type="match status" value="1"/>
</dbReference>
<dbReference type="InterPro" id="IPR008930">
    <property type="entry name" value="Terpenoid_cyclase/PrenylTrfase"/>
</dbReference>
<organism evidence="1 2">
    <name type="scientific">Phaeomoniella chlamydospora</name>
    <name type="common">Phaeoacremonium chlamydosporum</name>
    <dbReference type="NCBI Taxonomy" id="158046"/>
    <lineage>
        <taxon>Eukaryota</taxon>
        <taxon>Fungi</taxon>
        <taxon>Dikarya</taxon>
        <taxon>Ascomycota</taxon>
        <taxon>Pezizomycotina</taxon>
        <taxon>Eurotiomycetes</taxon>
        <taxon>Chaetothyriomycetidae</taxon>
        <taxon>Phaeomoniellales</taxon>
        <taxon>Phaeomoniellaceae</taxon>
        <taxon>Phaeomoniella</taxon>
    </lineage>
</organism>
<dbReference type="InterPro" id="IPR036412">
    <property type="entry name" value="HAD-like_sf"/>
</dbReference>
<keyword evidence="1" id="KW-0378">Hydrolase</keyword>
<dbReference type="OrthoDB" id="2012566at2759"/>
<gene>
    <name evidence="1" type="ORF">UCRPC4_g04522</name>
</gene>
<comment type="caution">
    <text evidence="1">The sequence shown here is derived from an EMBL/GenBank/DDBJ whole genome shotgun (WGS) entry which is preliminary data.</text>
</comment>
<evidence type="ECO:0000313" key="2">
    <source>
        <dbReference type="Proteomes" id="UP000053317"/>
    </source>
</evidence>
<dbReference type="Proteomes" id="UP000053317">
    <property type="component" value="Unassembled WGS sequence"/>
</dbReference>
<dbReference type="EMBL" id="LCWF01000108">
    <property type="protein sequence ID" value="KKY19362.1"/>
    <property type="molecule type" value="Genomic_DNA"/>
</dbReference>
<dbReference type="InterPro" id="IPR006439">
    <property type="entry name" value="HAD-SF_hydro_IA"/>
</dbReference>
<keyword evidence="2" id="KW-1185">Reference proteome</keyword>
<proteinExistence type="predicted"/>